<dbReference type="Proteomes" id="UP000232188">
    <property type="component" value="Unassembled WGS sequence"/>
</dbReference>
<proteinExistence type="predicted"/>
<name>A0A2M9YST6_9LEPT</name>
<accession>A0A2M9YST6</accession>
<gene>
    <name evidence="1" type="ORF">CH380_02280</name>
</gene>
<sequence length="184" mass="21032">MLIGTSVKSALRFREFKKARETGLFYLRKIEEVDSSRRSSDLFRAIIGGPTQIGWRRRARGKTREIFLYQKSCMLSRRILLVGVPTFFVLSLAAPPRLGGGGGLAGKLGRLFSIRKVACLQEGFFLSEFRPFSCYHWRPHPDWVEEAGSRENSGDFSLSEKLHVCKKDSSRRSSDRFLLQKILI</sequence>
<evidence type="ECO:0000313" key="1">
    <source>
        <dbReference type="EMBL" id="PJZ54576.1"/>
    </source>
</evidence>
<dbReference type="AlphaFoldDB" id="A0A2M9YST6"/>
<dbReference type="EMBL" id="NPDV01000002">
    <property type="protein sequence ID" value="PJZ54576.1"/>
    <property type="molecule type" value="Genomic_DNA"/>
</dbReference>
<protein>
    <submittedName>
        <fullName evidence="1">Uncharacterized protein</fullName>
    </submittedName>
</protein>
<organism evidence="1 2">
    <name type="scientific">Leptospira adleri</name>
    <dbReference type="NCBI Taxonomy" id="2023186"/>
    <lineage>
        <taxon>Bacteria</taxon>
        <taxon>Pseudomonadati</taxon>
        <taxon>Spirochaetota</taxon>
        <taxon>Spirochaetia</taxon>
        <taxon>Leptospirales</taxon>
        <taxon>Leptospiraceae</taxon>
        <taxon>Leptospira</taxon>
    </lineage>
</organism>
<reference evidence="1 2" key="1">
    <citation type="submission" date="2017-07" db="EMBL/GenBank/DDBJ databases">
        <title>Leptospira spp. isolated from tropical soils.</title>
        <authorList>
            <person name="Thibeaux R."/>
            <person name="Iraola G."/>
            <person name="Ferres I."/>
            <person name="Bierque E."/>
            <person name="Girault D."/>
            <person name="Soupe-Gilbert M.-E."/>
            <person name="Picardeau M."/>
            <person name="Goarant C."/>
        </authorList>
    </citation>
    <scope>NUCLEOTIDE SEQUENCE [LARGE SCALE GENOMIC DNA]</scope>
    <source>
        <strain evidence="1 2">FH2-B-C1</strain>
    </source>
</reference>
<comment type="caution">
    <text evidence="1">The sequence shown here is derived from an EMBL/GenBank/DDBJ whole genome shotgun (WGS) entry which is preliminary data.</text>
</comment>
<evidence type="ECO:0000313" key="2">
    <source>
        <dbReference type="Proteomes" id="UP000232188"/>
    </source>
</evidence>